<gene>
    <name evidence="2" type="ORF">JI746_00105</name>
</gene>
<dbReference type="Gene3D" id="3.40.50.2000">
    <property type="entry name" value="Glycogen Phosphorylase B"/>
    <property type="match status" value="1"/>
</dbReference>
<feature type="domain" description="Glycosyl transferase family 28 C-terminal" evidence="1">
    <location>
        <begin position="230"/>
        <end position="363"/>
    </location>
</feature>
<dbReference type="Proteomes" id="UP000622707">
    <property type="component" value="Unassembled WGS sequence"/>
</dbReference>
<dbReference type="PANTHER" id="PTHR21015:SF28">
    <property type="entry name" value="SLL1722 PROTEIN"/>
    <property type="match status" value="1"/>
</dbReference>
<organism evidence="2 3">
    <name type="scientific">Ramlibacter alkalitolerans</name>
    <dbReference type="NCBI Taxonomy" id="2039631"/>
    <lineage>
        <taxon>Bacteria</taxon>
        <taxon>Pseudomonadati</taxon>
        <taxon>Pseudomonadota</taxon>
        <taxon>Betaproteobacteria</taxon>
        <taxon>Burkholderiales</taxon>
        <taxon>Comamonadaceae</taxon>
        <taxon>Ramlibacter</taxon>
    </lineage>
</organism>
<keyword evidence="3" id="KW-1185">Reference proteome</keyword>
<name>A0ABS1JI64_9BURK</name>
<dbReference type="EMBL" id="JAEQND010000001">
    <property type="protein sequence ID" value="MBL0423495.1"/>
    <property type="molecule type" value="Genomic_DNA"/>
</dbReference>
<dbReference type="SUPFAM" id="SSF53756">
    <property type="entry name" value="UDP-Glycosyltransferase/glycogen phosphorylase"/>
    <property type="match status" value="1"/>
</dbReference>
<dbReference type="PANTHER" id="PTHR21015">
    <property type="entry name" value="UDP-N-ACETYLGLUCOSAMINE--N-ACETYLMURAMYL-(PENTAPEPTIDE) PYROPHOSPHORYL-UNDECAPRENOL N-ACETYLGLUCOSAMINE TRANSFERASE 1"/>
    <property type="match status" value="1"/>
</dbReference>
<evidence type="ECO:0000313" key="2">
    <source>
        <dbReference type="EMBL" id="MBL0423495.1"/>
    </source>
</evidence>
<sequence>MKRVLIYSHDTFGLGNVRRMLEVARHLVQTSPEVTVLLLTGSPMLHAFRIPPRIDYIKLPCLARDTTGHYSSRSLPLDLPDLVRLRANLIRSAIVDFAPDLVLVDKKPFGVQDELAGALESFSRMRRRPRLVLLLRDILDSAAATQGVWQKNGYYEAVATHYDQVLVVGSPEIFDLRREYAFPPFAAAKVRYCGYIAREAASRPRAHVRASLNVAPHEPLVLVTPGGGEDGYHLVATALEGLARTPAHRRPRTHIVCGPEMPEHQQAAVGSAAACLPEVSVQTFCDDMMSLIGSADVAVTMGGYNTVCELLTSGRRGVVVPRVKPGHEQLIRAERMARHGLLRMLPPEAASPAALMAEVQHQLDALARSEPLPRLTTMQGLEGVARSLRELIGLEDDAEASELEASMLVAPPARAASVSLAS</sequence>
<dbReference type="RefSeq" id="WP_201686749.1">
    <property type="nucleotide sequence ID" value="NZ_JAEQND010000001.1"/>
</dbReference>
<dbReference type="Pfam" id="PF04101">
    <property type="entry name" value="Glyco_tran_28_C"/>
    <property type="match status" value="1"/>
</dbReference>
<dbReference type="InterPro" id="IPR007235">
    <property type="entry name" value="Glyco_trans_28_C"/>
</dbReference>
<protein>
    <submittedName>
        <fullName evidence="2">Glycosyltransferase</fullName>
    </submittedName>
</protein>
<evidence type="ECO:0000313" key="3">
    <source>
        <dbReference type="Proteomes" id="UP000622707"/>
    </source>
</evidence>
<reference evidence="2 3" key="1">
    <citation type="journal article" date="2017" name="Int. J. Syst. Evol. Microbiol.">
        <title>Ramlibacter alkalitolerans sp. nov., alkali-tolerant bacterium isolated from soil of ginseng.</title>
        <authorList>
            <person name="Lee D.H."/>
            <person name="Cha C.J."/>
        </authorList>
    </citation>
    <scope>NUCLEOTIDE SEQUENCE [LARGE SCALE GENOMIC DNA]</scope>
    <source>
        <strain evidence="2 3">KACC 19305</strain>
    </source>
</reference>
<accession>A0ABS1JI64</accession>
<evidence type="ECO:0000259" key="1">
    <source>
        <dbReference type="Pfam" id="PF04101"/>
    </source>
</evidence>
<proteinExistence type="predicted"/>
<comment type="caution">
    <text evidence="2">The sequence shown here is derived from an EMBL/GenBank/DDBJ whole genome shotgun (WGS) entry which is preliminary data.</text>
</comment>